<evidence type="ECO:0000256" key="3">
    <source>
        <dbReference type="ARBA" id="ARBA00022833"/>
    </source>
</evidence>
<keyword evidence="4 6" id="KW-0456">Lyase</keyword>
<dbReference type="InterPro" id="IPR032466">
    <property type="entry name" value="Metal_Hydrolase"/>
</dbReference>
<evidence type="ECO:0000313" key="10">
    <source>
        <dbReference type="Proteomes" id="UP000186922"/>
    </source>
</evidence>
<dbReference type="PANTHER" id="PTHR21240:SF29">
    <property type="entry name" value="AMIDOHYDROLASE-RELATED DOMAIN-CONTAINING PROTEIN"/>
    <property type="match status" value="1"/>
</dbReference>
<feature type="domain" description="Amidohydrolase-related" evidence="8">
    <location>
        <begin position="56"/>
        <end position="368"/>
    </location>
</feature>
<protein>
    <recommendedName>
        <fullName evidence="6">2-amino-3-carboxymuconate-6-semialdehyde decarboxylase</fullName>
        <ecNumber evidence="6">4.1.1.45</ecNumber>
    </recommendedName>
    <alternativeName>
        <fullName evidence="6">Picolinate carboxylase</fullName>
    </alternativeName>
</protein>
<dbReference type="Gene3D" id="3.20.20.140">
    <property type="entry name" value="Metal-dependent hydrolases"/>
    <property type="match status" value="1"/>
</dbReference>
<reference evidence="9 10" key="1">
    <citation type="journal article" date="2016" name="Nat. Commun.">
        <title>Extremotolerant tardigrade genome and improved radiotolerance of human cultured cells by tardigrade-unique protein.</title>
        <authorList>
            <person name="Hashimoto T."/>
            <person name="Horikawa D.D."/>
            <person name="Saito Y."/>
            <person name="Kuwahara H."/>
            <person name="Kozuka-Hata H."/>
            <person name="Shin-I T."/>
            <person name="Minakuchi Y."/>
            <person name="Ohishi K."/>
            <person name="Motoyama A."/>
            <person name="Aizu T."/>
            <person name="Enomoto A."/>
            <person name="Kondo K."/>
            <person name="Tanaka S."/>
            <person name="Hara Y."/>
            <person name="Koshikawa S."/>
            <person name="Sagara H."/>
            <person name="Miura T."/>
            <person name="Yokobori S."/>
            <person name="Miyagawa K."/>
            <person name="Suzuki Y."/>
            <person name="Kubo T."/>
            <person name="Oyama M."/>
            <person name="Kohara Y."/>
            <person name="Fujiyama A."/>
            <person name="Arakawa K."/>
            <person name="Katayama T."/>
            <person name="Toyoda A."/>
            <person name="Kunieda T."/>
        </authorList>
    </citation>
    <scope>NUCLEOTIDE SEQUENCE [LARGE SCALE GENOMIC DNA]</scope>
    <source>
        <strain evidence="9 10">YOKOZUNA-1</strain>
    </source>
</reference>
<comment type="similarity">
    <text evidence="1">Belongs to the metallo-dependent hydrolases superfamily. ACMSD family.</text>
</comment>
<dbReference type="STRING" id="947166.A0A1D1V4P1"/>
<dbReference type="SUPFAM" id="SSF51556">
    <property type="entry name" value="Metallo-dependent hydrolases"/>
    <property type="match status" value="1"/>
</dbReference>
<dbReference type="Pfam" id="PF04909">
    <property type="entry name" value="Amidohydro_2"/>
    <property type="match status" value="1"/>
</dbReference>
<comment type="pathway">
    <text evidence="6">Secondary metabolite metabolism; quinolate metabolism.</text>
</comment>
<keyword evidence="6" id="KW-0210">Decarboxylase</keyword>
<name>A0A1D1V4P1_RAMVA</name>
<dbReference type="EC" id="4.1.1.45" evidence="6"/>
<dbReference type="GO" id="GO:0005829">
    <property type="term" value="C:cytosol"/>
    <property type="evidence" value="ECO:0007669"/>
    <property type="project" value="UniProtKB-UniRule"/>
</dbReference>
<keyword evidence="2" id="KW-0479">Metal-binding</keyword>
<keyword evidence="3" id="KW-0862">Zinc</keyword>
<evidence type="ECO:0000256" key="6">
    <source>
        <dbReference type="RuleBase" id="RU366045"/>
    </source>
</evidence>
<dbReference type="GO" id="GO:0001760">
    <property type="term" value="F:aminocarboxymuconate-semialdehyde decarboxylase activity"/>
    <property type="evidence" value="ECO:0007669"/>
    <property type="project" value="UniProtKB-UniRule"/>
</dbReference>
<dbReference type="InterPro" id="IPR032465">
    <property type="entry name" value="ACMSD"/>
</dbReference>
<accession>A0A1D1V4P1</accession>
<organism evidence="9 10">
    <name type="scientific">Ramazzottius varieornatus</name>
    <name type="common">Water bear</name>
    <name type="synonym">Tardigrade</name>
    <dbReference type="NCBI Taxonomy" id="947166"/>
    <lineage>
        <taxon>Eukaryota</taxon>
        <taxon>Metazoa</taxon>
        <taxon>Ecdysozoa</taxon>
        <taxon>Tardigrada</taxon>
        <taxon>Eutardigrada</taxon>
        <taxon>Parachela</taxon>
        <taxon>Hypsibioidea</taxon>
        <taxon>Ramazzottiidae</taxon>
        <taxon>Ramazzottius</taxon>
    </lineage>
</organism>
<evidence type="ECO:0000256" key="2">
    <source>
        <dbReference type="ARBA" id="ARBA00022723"/>
    </source>
</evidence>
<dbReference type="OrthoDB" id="9981771at2759"/>
<evidence type="ECO:0000256" key="5">
    <source>
        <dbReference type="ARBA" id="ARBA00036832"/>
    </source>
</evidence>
<evidence type="ECO:0000256" key="1">
    <source>
        <dbReference type="ARBA" id="ARBA00005871"/>
    </source>
</evidence>
<comment type="catalytic activity">
    <reaction evidence="6">
        <text>2-amino-3-carboxymuconate 6-semialdehyde + H(+) = 2-aminomuconate 6-semialdehyde + CO2</text>
        <dbReference type="Rhea" id="RHEA:16557"/>
        <dbReference type="ChEBI" id="CHEBI:15378"/>
        <dbReference type="ChEBI" id="CHEBI:16526"/>
        <dbReference type="ChEBI" id="CHEBI:77634"/>
        <dbReference type="ChEBI" id="CHEBI:77803"/>
        <dbReference type="EC" id="4.1.1.45"/>
    </reaction>
</comment>
<dbReference type="AlphaFoldDB" id="A0A1D1V4P1"/>
<dbReference type="Proteomes" id="UP000186922">
    <property type="component" value="Unassembled WGS sequence"/>
</dbReference>
<comment type="subunit">
    <text evidence="6">Monomer.</text>
</comment>
<comment type="function">
    <text evidence="6">Converts alpha-amino-beta-carboxymuconate-epsilon-semialdehyde (ACMS) to alpha-aminomuconate semialdehyde (AMS).</text>
</comment>
<dbReference type="InterPro" id="IPR006680">
    <property type="entry name" value="Amidohydro-rel"/>
</dbReference>
<gene>
    <name evidence="9" type="primary">RvY_06621-1</name>
    <name evidence="9" type="synonym">RvY_06621.1</name>
    <name evidence="9" type="ORF">RvY_06621</name>
</gene>
<evidence type="ECO:0000256" key="7">
    <source>
        <dbReference type="SAM" id="SignalP"/>
    </source>
</evidence>
<dbReference type="UniPathway" id="UPA00270"/>
<dbReference type="GO" id="GO:0046872">
    <property type="term" value="F:metal ion binding"/>
    <property type="evidence" value="ECO:0007669"/>
    <property type="project" value="UniProtKB-KW"/>
</dbReference>
<dbReference type="PANTHER" id="PTHR21240">
    <property type="entry name" value="2-AMINO-3-CARBOXYLMUCONATE-6-SEMIALDEHYDE DECARBOXYLASE"/>
    <property type="match status" value="1"/>
</dbReference>
<evidence type="ECO:0000313" key="9">
    <source>
        <dbReference type="EMBL" id="GAU94922.1"/>
    </source>
</evidence>
<dbReference type="GO" id="GO:0016787">
    <property type="term" value="F:hydrolase activity"/>
    <property type="evidence" value="ECO:0007669"/>
    <property type="project" value="InterPro"/>
</dbReference>
<evidence type="ECO:0000256" key="4">
    <source>
        <dbReference type="ARBA" id="ARBA00023239"/>
    </source>
</evidence>
<comment type="catalytic activity">
    <reaction evidence="5">
        <text>6-methylsalicylate + H(+) = 3-methylphenol + CO2</text>
        <dbReference type="Rhea" id="RHEA:23112"/>
        <dbReference type="ChEBI" id="CHEBI:15378"/>
        <dbReference type="ChEBI" id="CHEBI:16526"/>
        <dbReference type="ChEBI" id="CHEBI:17231"/>
        <dbReference type="ChEBI" id="CHEBI:36658"/>
        <dbReference type="EC" id="4.1.1.52"/>
    </reaction>
    <physiologicalReaction direction="left-to-right" evidence="5">
        <dbReference type="Rhea" id="RHEA:23113"/>
    </physiologicalReaction>
</comment>
<dbReference type="GO" id="GO:0019748">
    <property type="term" value="P:secondary metabolic process"/>
    <property type="evidence" value="ECO:0007669"/>
    <property type="project" value="TreeGrafter"/>
</dbReference>
<sequence length="379" mass="42484">MLLALCSLLYLTRSGAKPVENNPRTQGCVVSSPSMSSNSSHMYTDSEPCLTNQCKIDVHHHYVPSFFPEAFRNEGGDPSGFGLPDWNLQLDTQFSNDHGISTRILSLSSPGVSLFNNHSAARAMVRKVNEYGASLRVKDPSRIGFFTALPSLFDKEATLAEIRYGFDVLKADGVGLYTRHRNDRAQGYYLGHRNFTEIWDELDRRKAVVFIHPTYEPTPLTRVEPNITASTIDFPQETTRTAVDLIVTDTLKNHPNFKIILSHAGGTLPYIAGRVSTHLYHSGRITKTPEEFMEESKKFYFDTATSGNELTLSLLEKFAVDSHIVFGTDFPYGPQRAISLSVKKIETFEWKETTADKVNRDNALNLFPRLNRSPGGQLV</sequence>
<proteinExistence type="inferred from homology"/>
<keyword evidence="7" id="KW-0732">Signal</keyword>
<comment type="caution">
    <text evidence="9">The sequence shown here is derived from an EMBL/GenBank/DDBJ whole genome shotgun (WGS) entry which is preliminary data.</text>
</comment>
<dbReference type="EMBL" id="BDGG01000003">
    <property type="protein sequence ID" value="GAU94922.1"/>
    <property type="molecule type" value="Genomic_DNA"/>
</dbReference>
<feature type="signal peptide" evidence="7">
    <location>
        <begin position="1"/>
        <end position="16"/>
    </location>
</feature>
<dbReference type="GO" id="GO:1904985">
    <property type="term" value="P:negative regulation of quinolinate biosynthetic process"/>
    <property type="evidence" value="ECO:0007669"/>
    <property type="project" value="UniProtKB-UniRule"/>
</dbReference>
<keyword evidence="10" id="KW-1185">Reference proteome</keyword>
<dbReference type="GO" id="GO:0047596">
    <property type="term" value="F:6-methylsalicylate decarboxylase activity"/>
    <property type="evidence" value="ECO:0007669"/>
    <property type="project" value="UniProtKB-EC"/>
</dbReference>
<feature type="chain" id="PRO_5008898025" description="2-amino-3-carboxymuconate-6-semialdehyde decarboxylase" evidence="7">
    <location>
        <begin position="17"/>
        <end position="379"/>
    </location>
</feature>
<evidence type="ECO:0000259" key="8">
    <source>
        <dbReference type="Pfam" id="PF04909"/>
    </source>
</evidence>